<dbReference type="RefSeq" id="WP_050660238.1">
    <property type="nucleotide sequence ID" value="NZ_LFWC01000016.1"/>
</dbReference>
<sequence>MVSVALIFDPLASAAIQDCLARWQGLWPESRLQRQGPFLLFASSPQALVGNALVVGQPVPEQTLPALLEKPLGHLGACQGPFALLAPIGPCYLASSDARGLVPLFKRQLGQSWAISSNPALLLDLAPAKLVPEALFDCLTLGAPLGNELYFEGIKVLPCGQYWLDGRAYPYPKLHPAEGKDLRPTLPWRMADEGLGDISPPPATRLAKWLLGSSEDGLRRQRFRLNHLEHSTPQALKAELWRWYWLGKAAREGIELHQWSLPHLEAQLALFPPLPDTASRWSWLRHNLNWQAIKAGLSPSAGAMRLATEHWLFNKAPLT</sequence>
<dbReference type="InterPro" id="IPR029055">
    <property type="entry name" value="Ntn_hydrolases_N"/>
</dbReference>
<gene>
    <name evidence="1" type="ORF">EDC28_11728</name>
</gene>
<dbReference type="Proteomes" id="UP000268033">
    <property type="component" value="Unassembled WGS sequence"/>
</dbReference>
<reference evidence="1 2" key="1">
    <citation type="submission" date="2018-11" db="EMBL/GenBank/DDBJ databases">
        <title>Genomic Encyclopedia of Type Strains, Phase IV (KMG-IV): sequencing the most valuable type-strain genomes for metagenomic binning, comparative biology and taxonomic classification.</title>
        <authorList>
            <person name="Goeker M."/>
        </authorList>
    </citation>
    <scope>NUCLEOTIDE SEQUENCE [LARGE SCALE GENOMIC DNA]</scope>
    <source>
        <strain evidence="1 2">DSM 21945</strain>
    </source>
</reference>
<evidence type="ECO:0000313" key="2">
    <source>
        <dbReference type="Proteomes" id="UP000268033"/>
    </source>
</evidence>
<evidence type="ECO:0008006" key="3">
    <source>
        <dbReference type="Google" id="ProtNLM"/>
    </source>
</evidence>
<proteinExistence type="predicted"/>
<accession>A0A3N1NJ79</accession>
<dbReference type="SUPFAM" id="SSF56235">
    <property type="entry name" value="N-terminal nucleophile aminohydrolases (Ntn hydrolases)"/>
    <property type="match status" value="1"/>
</dbReference>
<dbReference type="EMBL" id="RJUL01000017">
    <property type="protein sequence ID" value="ROQ18762.1"/>
    <property type="molecule type" value="Genomic_DNA"/>
</dbReference>
<dbReference type="AlphaFoldDB" id="A0A3N1NJ79"/>
<evidence type="ECO:0000313" key="1">
    <source>
        <dbReference type="EMBL" id="ROQ18762.1"/>
    </source>
</evidence>
<dbReference type="STRING" id="584787.GCA_001247655_01360"/>
<name>A0A3N1NJ79_9GAMM</name>
<keyword evidence="2" id="KW-1185">Reference proteome</keyword>
<organism evidence="1 2">
    <name type="scientific">Gallaecimonas pentaromativorans</name>
    <dbReference type="NCBI Taxonomy" id="584787"/>
    <lineage>
        <taxon>Bacteria</taxon>
        <taxon>Pseudomonadati</taxon>
        <taxon>Pseudomonadota</taxon>
        <taxon>Gammaproteobacteria</taxon>
        <taxon>Enterobacterales</taxon>
        <taxon>Gallaecimonadaceae</taxon>
        <taxon>Gallaecimonas</taxon>
    </lineage>
</organism>
<comment type="caution">
    <text evidence="1">The sequence shown here is derived from an EMBL/GenBank/DDBJ whole genome shotgun (WGS) entry which is preliminary data.</text>
</comment>
<protein>
    <recommendedName>
        <fullName evidence="3">DUF4123 domain-containing protein</fullName>
    </recommendedName>
</protein>
<dbReference type="OrthoDB" id="7061743at2"/>